<dbReference type="Pfam" id="PF22754">
    <property type="entry name" value="bHLH-TF_ACT-like_plant"/>
    <property type="match status" value="1"/>
</dbReference>
<evidence type="ECO:0000313" key="7">
    <source>
        <dbReference type="Proteomes" id="UP001153076"/>
    </source>
</evidence>
<proteinExistence type="predicted"/>
<accession>A0A9Q1GPU6</accession>
<gene>
    <name evidence="6" type="ORF">Cgig2_014148</name>
</gene>
<evidence type="ECO:0000313" key="6">
    <source>
        <dbReference type="EMBL" id="KAJ8424676.1"/>
    </source>
</evidence>
<dbReference type="GO" id="GO:0005634">
    <property type="term" value="C:nucleus"/>
    <property type="evidence" value="ECO:0007669"/>
    <property type="project" value="UniProtKB-SubCell"/>
</dbReference>
<evidence type="ECO:0000256" key="3">
    <source>
        <dbReference type="ARBA" id="ARBA00023242"/>
    </source>
</evidence>
<keyword evidence="3" id="KW-0539">Nucleus</keyword>
<organism evidence="6 7">
    <name type="scientific">Carnegiea gigantea</name>
    <dbReference type="NCBI Taxonomy" id="171969"/>
    <lineage>
        <taxon>Eukaryota</taxon>
        <taxon>Viridiplantae</taxon>
        <taxon>Streptophyta</taxon>
        <taxon>Embryophyta</taxon>
        <taxon>Tracheophyta</taxon>
        <taxon>Spermatophyta</taxon>
        <taxon>Magnoliopsida</taxon>
        <taxon>eudicotyledons</taxon>
        <taxon>Gunneridae</taxon>
        <taxon>Pentapetalae</taxon>
        <taxon>Caryophyllales</taxon>
        <taxon>Cactineae</taxon>
        <taxon>Cactaceae</taxon>
        <taxon>Cactoideae</taxon>
        <taxon>Echinocereeae</taxon>
        <taxon>Carnegiea</taxon>
    </lineage>
</organism>
<evidence type="ECO:0000259" key="5">
    <source>
        <dbReference type="Pfam" id="PF22754"/>
    </source>
</evidence>
<dbReference type="AlphaFoldDB" id="A0A9Q1GPU6"/>
<dbReference type="EMBL" id="JAKOGI010001625">
    <property type="protein sequence ID" value="KAJ8424676.1"/>
    <property type="molecule type" value="Genomic_DNA"/>
</dbReference>
<keyword evidence="7" id="KW-1185">Reference proteome</keyword>
<dbReference type="InterPro" id="IPR044283">
    <property type="entry name" value="FAMA/SPEECHLESS/MUTE-like"/>
</dbReference>
<dbReference type="InterPro" id="IPR054502">
    <property type="entry name" value="bHLH-TF_ACT-like_plant"/>
</dbReference>
<feature type="domain" description="Plant bHLH transcription factor ACT-like" evidence="5">
    <location>
        <begin position="237"/>
        <end position="314"/>
    </location>
</feature>
<evidence type="ECO:0000256" key="4">
    <source>
        <dbReference type="SAM" id="MobiDB-lite"/>
    </source>
</evidence>
<dbReference type="Proteomes" id="UP001153076">
    <property type="component" value="Unassembled WGS sequence"/>
</dbReference>
<comment type="caution">
    <text evidence="6">The sequence shown here is derived from an EMBL/GenBank/DDBJ whole genome shotgun (WGS) entry which is preliminary data.</text>
</comment>
<keyword evidence="2" id="KW-0238">DNA-binding</keyword>
<dbReference type="PANTHER" id="PTHR46684">
    <property type="entry name" value="TRANSCRIPTION FACTOR FAMA"/>
    <property type="match status" value="1"/>
</dbReference>
<dbReference type="GO" id="GO:0003677">
    <property type="term" value="F:DNA binding"/>
    <property type="evidence" value="ECO:0007669"/>
    <property type="project" value="UniProtKB-KW"/>
</dbReference>
<dbReference type="GO" id="GO:0010052">
    <property type="term" value="P:guard cell differentiation"/>
    <property type="evidence" value="ECO:0007669"/>
    <property type="project" value="InterPro"/>
</dbReference>
<feature type="region of interest" description="Disordered" evidence="4">
    <location>
        <begin position="92"/>
        <end position="112"/>
    </location>
</feature>
<reference evidence="6" key="1">
    <citation type="submission" date="2022-04" db="EMBL/GenBank/DDBJ databases">
        <title>Carnegiea gigantea Genome sequencing and assembly v2.</title>
        <authorList>
            <person name="Copetti D."/>
            <person name="Sanderson M.J."/>
            <person name="Burquez A."/>
            <person name="Wojciechowski M.F."/>
        </authorList>
    </citation>
    <scope>NUCLEOTIDE SEQUENCE</scope>
    <source>
        <strain evidence="6">SGP5-SGP5p</strain>
        <tissue evidence="6">Aerial part</tissue>
    </source>
</reference>
<dbReference type="GO" id="GO:0045893">
    <property type="term" value="P:positive regulation of DNA-templated transcription"/>
    <property type="evidence" value="ECO:0007669"/>
    <property type="project" value="TreeGrafter"/>
</dbReference>
<evidence type="ECO:0000256" key="1">
    <source>
        <dbReference type="ARBA" id="ARBA00004123"/>
    </source>
</evidence>
<name>A0A9Q1GPU6_9CARY</name>
<comment type="subcellular location">
    <subcellularLocation>
        <location evidence="1">Nucleus</location>
    </subcellularLocation>
</comment>
<dbReference type="PANTHER" id="PTHR46684:SF16">
    <property type="entry name" value="TRANSCRIPTION FACTOR BHLH67-LIKE ISOFORM X2"/>
    <property type="match status" value="1"/>
</dbReference>
<protein>
    <recommendedName>
        <fullName evidence="5">Plant bHLH transcription factor ACT-like domain-containing protein</fullName>
    </recommendedName>
</protein>
<dbReference type="GO" id="GO:0003700">
    <property type="term" value="F:DNA-binding transcription factor activity"/>
    <property type="evidence" value="ECO:0007669"/>
    <property type="project" value="InterPro"/>
</dbReference>
<sequence length="324" mass="36793">MTLEGMVVQQEQLRYGANKAWWLDDYEFNVEACQQAVGLDRVRDHAYYWPEIDATWCPILQTVSNANNDDDHLLQPDVEVKAAKAVFCVSSEGDDDGEKRKQTKRKRKKRDEAVIEKQRMTHVAGAQASIVGGAINFVKELEQHLQYLEAQYHHGHLKKNKKRRMDVEIHPSQPSQYTMPPNNADAAINIDSQTESDENLNDDHSSVFFDLSQLPQYSAAGDCYPNDSFGRRKGAADVEVRVVENHANLKVRCRRQPKQLLKLLTGLAALRLTILHLHVTTFDHTVFYCFNVKVEDGSYLGSVDEIATAVHDLIACIRNQAVFD</sequence>
<evidence type="ECO:0000256" key="2">
    <source>
        <dbReference type="ARBA" id="ARBA00023125"/>
    </source>
</evidence>